<dbReference type="CDD" id="cd00033">
    <property type="entry name" value="CCP"/>
    <property type="match status" value="2"/>
</dbReference>
<keyword evidence="7 9" id="KW-1015">Disulfide bond</keyword>
<dbReference type="PANTHER" id="PTHR45656:SF4">
    <property type="entry name" value="PROTEIN CBR-CLEC-78"/>
    <property type="match status" value="1"/>
</dbReference>
<evidence type="ECO:0000256" key="8">
    <source>
        <dbReference type="ARBA" id="ARBA00023180"/>
    </source>
</evidence>
<feature type="disulfide bond" evidence="9">
    <location>
        <begin position="67"/>
        <end position="110"/>
    </location>
</feature>
<keyword evidence="6" id="KW-0180">Complement pathway</keyword>
<keyword evidence="8" id="KW-0325">Glycoprotein</keyword>
<keyword evidence="3" id="KW-0732">Signal</keyword>
<dbReference type="FunFam" id="2.10.70.10:FF:000014">
    <property type="entry name" value="Membrane cofactor protein"/>
    <property type="match status" value="1"/>
</dbReference>
<dbReference type="PANTHER" id="PTHR45656">
    <property type="entry name" value="PROTEIN CBR-CLEC-78"/>
    <property type="match status" value="1"/>
</dbReference>
<evidence type="ECO:0000259" key="10">
    <source>
        <dbReference type="PROSITE" id="PS50923"/>
    </source>
</evidence>
<dbReference type="Proteomes" id="UP000584326">
    <property type="component" value="Unassembled WGS sequence"/>
</dbReference>
<reference evidence="11 12" key="1">
    <citation type="submission" date="2020-02" db="EMBL/GenBank/DDBJ databases">
        <title>Bird 10,000 Genomes (B10K) Project - Family phase.</title>
        <authorList>
            <person name="Zhang G."/>
        </authorList>
    </citation>
    <scope>NUCLEOTIDE SEQUENCE [LARGE SCALE GENOMIC DNA]</scope>
    <source>
        <strain evidence="11">B10K-DU-001-40</strain>
        <tissue evidence="11">Muscle</tissue>
    </source>
</reference>
<dbReference type="FunFam" id="2.10.70.10:FF:000070">
    <property type="entry name" value="Complement C3d receptor 2"/>
    <property type="match status" value="1"/>
</dbReference>
<organism evidence="11 12">
    <name type="scientific">Podargus strigoides</name>
    <name type="common">Tawny frogmouth</name>
    <name type="synonym">Caprimulgus strigoides</name>
    <dbReference type="NCBI Taxonomy" id="8905"/>
    <lineage>
        <taxon>Eukaryota</taxon>
        <taxon>Metazoa</taxon>
        <taxon>Chordata</taxon>
        <taxon>Craniata</taxon>
        <taxon>Vertebrata</taxon>
        <taxon>Euteleostomi</taxon>
        <taxon>Archelosauria</taxon>
        <taxon>Archosauria</taxon>
        <taxon>Dinosauria</taxon>
        <taxon>Saurischia</taxon>
        <taxon>Theropoda</taxon>
        <taxon>Coelurosauria</taxon>
        <taxon>Aves</taxon>
        <taxon>Neognathae</taxon>
        <taxon>Neoaves</taxon>
        <taxon>Strisores</taxon>
        <taxon>Caprimulgiformes</taxon>
        <taxon>Podargidae</taxon>
        <taxon>Podargus</taxon>
    </lineage>
</organism>
<keyword evidence="1" id="KW-0399">Innate immunity</keyword>
<dbReference type="InterPro" id="IPR051277">
    <property type="entry name" value="SEZ6_CSMD_C4BPB_Regulators"/>
</dbReference>
<keyword evidence="4" id="KW-0677">Repeat</keyword>
<comment type="caution">
    <text evidence="11">The sequence shown here is derived from an EMBL/GenBank/DDBJ whole genome shotgun (WGS) entry which is preliminary data.</text>
</comment>
<dbReference type="GO" id="GO:0045087">
    <property type="term" value="P:innate immune response"/>
    <property type="evidence" value="ECO:0007669"/>
    <property type="project" value="UniProtKB-KW"/>
</dbReference>
<feature type="disulfide bond" evidence="9">
    <location>
        <begin position="6"/>
        <end position="49"/>
    </location>
</feature>
<feature type="non-terminal residue" evidence="11">
    <location>
        <position position="1"/>
    </location>
</feature>
<evidence type="ECO:0000256" key="2">
    <source>
        <dbReference type="ARBA" id="ARBA00022659"/>
    </source>
</evidence>
<proteinExistence type="predicted"/>
<evidence type="ECO:0000256" key="9">
    <source>
        <dbReference type="PROSITE-ProRule" id="PRU00302"/>
    </source>
</evidence>
<dbReference type="Gene3D" id="2.10.70.10">
    <property type="entry name" value="Complement Module, domain 1"/>
    <property type="match status" value="2"/>
</dbReference>
<dbReference type="Pfam" id="PF00084">
    <property type="entry name" value="Sushi"/>
    <property type="match status" value="2"/>
</dbReference>
<dbReference type="SMART" id="SM00032">
    <property type="entry name" value="CCP"/>
    <property type="match status" value="2"/>
</dbReference>
<evidence type="ECO:0000256" key="4">
    <source>
        <dbReference type="ARBA" id="ARBA00022737"/>
    </source>
</evidence>
<feature type="disulfide bond" evidence="9">
    <location>
        <begin position="35"/>
        <end position="62"/>
    </location>
</feature>
<feature type="domain" description="Sushi" evidence="10">
    <location>
        <begin position="4"/>
        <end position="64"/>
    </location>
</feature>
<dbReference type="AlphaFoldDB" id="A0A7L4GVP6"/>
<name>A0A7L4GVP6_PODST</name>
<dbReference type="InterPro" id="IPR035976">
    <property type="entry name" value="Sushi/SCR/CCP_sf"/>
</dbReference>
<evidence type="ECO:0000256" key="1">
    <source>
        <dbReference type="ARBA" id="ARBA00022588"/>
    </source>
</evidence>
<evidence type="ECO:0000256" key="5">
    <source>
        <dbReference type="ARBA" id="ARBA00022859"/>
    </source>
</evidence>
<evidence type="ECO:0000256" key="3">
    <source>
        <dbReference type="ARBA" id="ARBA00022729"/>
    </source>
</evidence>
<dbReference type="PROSITE" id="PS50923">
    <property type="entry name" value="SUSHI"/>
    <property type="match status" value="2"/>
</dbReference>
<dbReference type="EMBL" id="VZTK01016815">
    <property type="protein sequence ID" value="NXX17187.1"/>
    <property type="molecule type" value="Genomic_DNA"/>
</dbReference>
<dbReference type="GO" id="GO:0006958">
    <property type="term" value="P:complement activation, classical pathway"/>
    <property type="evidence" value="ECO:0007669"/>
    <property type="project" value="UniProtKB-KW"/>
</dbReference>
<accession>A0A7L4GVP6</accession>
<sequence length="127" mass="13834">LAVLQCPSPPNIKNGQHESKGVTVFIPGMSVKYSCDPGYVLTRKTTVSCLTSGTWSIPYPRCEAVKCLPPPRIANGEHSSHFSDTFDVGARVQYHCKHGFSLVGNKSVHCTTYGVWSLPLPRCEGVL</sequence>
<keyword evidence="2 9" id="KW-0768">Sushi</keyword>
<evidence type="ECO:0000313" key="12">
    <source>
        <dbReference type="Proteomes" id="UP000584326"/>
    </source>
</evidence>
<feature type="disulfide bond" evidence="9">
    <location>
        <begin position="96"/>
        <end position="123"/>
    </location>
</feature>
<feature type="non-terminal residue" evidence="11">
    <location>
        <position position="127"/>
    </location>
</feature>
<evidence type="ECO:0000256" key="7">
    <source>
        <dbReference type="ARBA" id="ARBA00023157"/>
    </source>
</evidence>
<gene>
    <name evidence="11" type="primary">Cr2_1</name>
    <name evidence="11" type="ORF">PODSTR_R15579</name>
</gene>
<keyword evidence="12" id="KW-1185">Reference proteome</keyword>
<keyword evidence="5" id="KW-0391">Immunity</keyword>
<evidence type="ECO:0000256" key="6">
    <source>
        <dbReference type="ARBA" id="ARBA00022875"/>
    </source>
</evidence>
<dbReference type="SUPFAM" id="SSF57535">
    <property type="entry name" value="Complement control module/SCR domain"/>
    <property type="match status" value="2"/>
</dbReference>
<protein>
    <submittedName>
        <fullName evidence="11">CR2 protein</fullName>
    </submittedName>
</protein>
<dbReference type="OrthoDB" id="17569at2759"/>
<feature type="domain" description="Sushi" evidence="10">
    <location>
        <begin position="65"/>
        <end position="125"/>
    </location>
</feature>
<evidence type="ECO:0000313" key="11">
    <source>
        <dbReference type="EMBL" id="NXX17187.1"/>
    </source>
</evidence>
<dbReference type="InterPro" id="IPR000436">
    <property type="entry name" value="Sushi_SCR_CCP_dom"/>
</dbReference>